<dbReference type="Gene3D" id="1.10.443.10">
    <property type="entry name" value="Intergrase catalytic core"/>
    <property type="match status" value="1"/>
</dbReference>
<keyword evidence="6" id="KW-1185">Reference proteome</keyword>
<dbReference type="GeneID" id="97284156"/>
<feature type="domain" description="Core-binding (CB)" evidence="4">
    <location>
        <begin position="48"/>
        <end position="136"/>
    </location>
</feature>
<gene>
    <name evidence="5" type="ORF">OG350_27005</name>
</gene>
<dbReference type="InterPro" id="IPR013762">
    <property type="entry name" value="Integrase-like_cat_sf"/>
</dbReference>
<sequence>MGEWSLFWTGDTSTPAAEVVSGWRDLREREAALRFRDRQPILVSPEGRVDPRLSKIFRRSTFSAKAEGTQETYAPIYRLFFTFLWQRGLNWDQATPEDLEDWEDWRRRAAANPKRIEGATWGKELAALNLLYKAARGQGYVRENPVLTHTVRTQDGGTAEVAELAPSDVVHADVKWLTPRAYRLWRNVGLGGLLPSGLEDEGWRGRLGGRDCAFADLTYSSGMRRREAGTILTCEIPELGRQNYYSGKVGQQVAKRAGHTFYASHAALQRVWGYRLSIRAEAVRAGQARGAYDEVPGRRIVRSVTRRGRVLWTEWDGRLGEGSLDTLTAADRLRLYIRTEDGLEPAMLWLAENGMPFSYRSWTKVFERASARCEALGLGVFATPHMLRHSMALRVLVALHNALDRRLGLTPADRRHYEDVYGQVWSMVKDMLGHKNEQVTRDIYLEPLRGLQLDSLLNDEDNPVDAEKLAELSARTGLILDVA</sequence>
<dbReference type="SUPFAM" id="SSF56349">
    <property type="entry name" value="DNA breaking-rejoining enzymes"/>
    <property type="match status" value="2"/>
</dbReference>
<organism evidence="5 6">
    <name type="scientific">Streptomyces achromogenes</name>
    <dbReference type="NCBI Taxonomy" id="67255"/>
    <lineage>
        <taxon>Bacteria</taxon>
        <taxon>Bacillati</taxon>
        <taxon>Actinomycetota</taxon>
        <taxon>Actinomycetes</taxon>
        <taxon>Kitasatosporales</taxon>
        <taxon>Streptomycetaceae</taxon>
        <taxon>Streptomyces</taxon>
    </lineage>
</organism>
<evidence type="ECO:0000256" key="2">
    <source>
        <dbReference type="ARBA" id="ARBA00023172"/>
    </source>
</evidence>
<accession>A0ABZ1KZS7</accession>
<evidence type="ECO:0000256" key="1">
    <source>
        <dbReference type="ARBA" id="ARBA00023125"/>
    </source>
</evidence>
<dbReference type="InterPro" id="IPR044068">
    <property type="entry name" value="CB"/>
</dbReference>
<dbReference type="PROSITE" id="PS51900">
    <property type="entry name" value="CB"/>
    <property type="match status" value="1"/>
</dbReference>
<protein>
    <submittedName>
        <fullName evidence="5">Integrase</fullName>
    </submittedName>
</protein>
<dbReference type="InterPro" id="IPR050090">
    <property type="entry name" value="Tyrosine_recombinase_XerCD"/>
</dbReference>
<dbReference type="EMBL" id="CP108164">
    <property type="protein sequence ID" value="WTQ86073.1"/>
    <property type="molecule type" value="Genomic_DNA"/>
</dbReference>
<dbReference type="PANTHER" id="PTHR30349">
    <property type="entry name" value="PHAGE INTEGRASE-RELATED"/>
    <property type="match status" value="1"/>
</dbReference>
<name>A0ABZ1KZS7_STRAH</name>
<evidence type="ECO:0000259" key="4">
    <source>
        <dbReference type="PROSITE" id="PS51900"/>
    </source>
</evidence>
<evidence type="ECO:0000313" key="5">
    <source>
        <dbReference type="EMBL" id="WTQ86073.1"/>
    </source>
</evidence>
<reference evidence="5 6" key="1">
    <citation type="submission" date="2022-10" db="EMBL/GenBank/DDBJ databases">
        <title>The complete genomes of actinobacterial strains from the NBC collection.</title>
        <authorList>
            <person name="Joergensen T.S."/>
            <person name="Alvarez Arevalo M."/>
            <person name="Sterndorff E.B."/>
            <person name="Faurdal D."/>
            <person name="Vuksanovic O."/>
            <person name="Mourched A.-S."/>
            <person name="Charusanti P."/>
            <person name="Shaw S."/>
            <person name="Blin K."/>
            <person name="Weber T."/>
        </authorList>
    </citation>
    <scope>NUCLEOTIDE SEQUENCE [LARGE SCALE GENOMIC DNA]</scope>
    <source>
        <strain evidence="5 6">NBC_00156</strain>
    </source>
</reference>
<proteinExistence type="predicted"/>
<dbReference type="InterPro" id="IPR010998">
    <property type="entry name" value="Integrase_recombinase_N"/>
</dbReference>
<keyword evidence="2" id="KW-0233">DNA recombination</keyword>
<evidence type="ECO:0000313" key="6">
    <source>
        <dbReference type="Proteomes" id="UP001622557"/>
    </source>
</evidence>
<dbReference type="RefSeq" id="WP_405450619.1">
    <property type="nucleotide sequence ID" value="NZ_CP108164.1"/>
</dbReference>
<evidence type="ECO:0000256" key="3">
    <source>
        <dbReference type="PROSITE-ProRule" id="PRU01248"/>
    </source>
</evidence>
<dbReference type="PANTHER" id="PTHR30349:SF64">
    <property type="entry name" value="PROPHAGE INTEGRASE INTD-RELATED"/>
    <property type="match status" value="1"/>
</dbReference>
<dbReference type="InterPro" id="IPR011010">
    <property type="entry name" value="DNA_brk_join_enz"/>
</dbReference>
<keyword evidence="1 3" id="KW-0238">DNA-binding</keyword>
<dbReference type="Gene3D" id="1.10.150.130">
    <property type="match status" value="1"/>
</dbReference>
<dbReference type="Proteomes" id="UP001622557">
    <property type="component" value="Chromosome"/>
</dbReference>